<dbReference type="Proteomes" id="UP000799429">
    <property type="component" value="Unassembled WGS sequence"/>
</dbReference>
<evidence type="ECO:0000259" key="1">
    <source>
        <dbReference type="Pfam" id="PF06985"/>
    </source>
</evidence>
<evidence type="ECO:0000313" key="2">
    <source>
        <dbReference type="EMBL" id="KAF2837210.1"/>
    </source>
</evidence>
<organism evidence="2 3">
    <name type="scientific">Patellaria atrata CBS 101060</name>
    <dbReference type="NCBI Taxonomy" id="1346257"/>
    <lineage>
        <taxon>Eukaryota</taxon>
        <taxon>Fungi</taxon>
        <taxon>Dikarya</taxon>
        <taxon>Ascomycota</taxon>
        <taxon>Pezizomycotina</taxon>
        <taxon>Dothideomycetes</taxon>
        <taxon>Dothideomycetes incertae sedis</taxon>
        <taxon>Patellariales</taxon>
        <taxon>Patellariaceae</taxon>
        <taxon>Patellaria</taxon>
    </lineage>
</organism>
<dbReference type="OrthoDB" id="3486565at2759"/>
<gene>
    <name evidence="2" type="ORF">M501DRAFT_995753</name>
</gene>
<dbReference type="AlphaFoldDB" id="A0A9P4VPE0"/>
<dbReference type="Pfam" id="PF06985">
    <property type="entry name" value="HET"/>
    <property type="match status" value="1"/>
</dbReference>
<comment type="caution">
    <text evidence="2">The sequence shown here is derived from an EMBL/GenBank/DDBJ whole genome shotgun (WGS) entry which is preliminary data.</text>
</comment>
<proteinExistence type="predicted"/>
<feature type="domain" description="Heterokaryon incompatibility" evidence="1">
    <location>
        <begin position="38"/>
        <end position="212"/>
    </location>
</feature>
<name>A0A9P4VPE0_9PEZI</name>
<accession>A0A9P4VPE0</accession>
<dbReference type="PANTHER" id="PTHR33112:SF13">
    <property type="entry name" value="HETEROKARYON INCOMPATIBILITY DOMAIN-CONTAINING PROTEIN"/>
    <property type="match status" value="1"/>
</dbReference>
<reference evidence="2" key="1">
    <citation type="journal article" date="2020" name="Stud. Mycol.">
        <title>101 Dothideomycetes genomes: a test case for predicting lifestyles and emergence of pathogens.</title>
        <authorList>
            <person name="Haridas S."/>
            <person name="Albert R."/>
            <person name="Binder M."/>
            <person name="Bloem J."/>
            <person name="Labutti K."/>
            <person name="Salamov A."/>
            <person name="Andreopoulos B."/>
            <person name="Baker S."/>
            <person name="Barry K."/>
            <person name="Bills G."/>
            <person name="Bluhm B."/>
            <person name="Cannon C."/>
            <person name="Castanera R."/>
            <person name="Culley D."/>
            <person name="Daum C."/>
            <person name="Ezra D."/>
            <person name="Gonzalez J."/>
            <person name="Henrissat B."/>
            <person name="Kuo A."/>
            <person name="Liang C."/>
            <person name="Lipzen A."/>
            <person name="Lutzoni F."/>
            <person name="Magnuson J."/>
            <person name="Mondo S."/>
            <person name="Nolan M."/>
            <person name="Ohm R."/>
            <person name="Pangilinan J."/>
            <person name="Park H.-J."/>
            <person name="Ramirez L."/>
            <person name="Alfaro M."/>
            <person name="Sun H."/>
            <person name="Tritt A."/>
            <person name="Yoshinaga Y."/>
            <person name="Zwiers L.-H."/>
            <person name="Turgeon B."/>
            <person name="Goodwin S."/>
            <person name="Spatafora J."/>
            <person name="Crous P."/>
            <person name="Grigoriev I."/>
        </authorList>
    </citation>
    <scope>NUCLEOTIDE SEQUENCE</scope>
    <source>
        <strain evidence="2">CBS 101060</strain>
    </source>
</reference>
<protein>
    <submittedName>
        <fullName evidence="2">HET-domain-containing protein</fullName>
    </submittedName>
</protein>
<dbReference type="InterPro" id="IPR010730">
    <property type="entry name" value="HET"/>
</dbReference>
<dbReference type="EMBL" id="MU006100">
    <property type="protein sequence ID" value="KAF2837210.1"/>
    <property type="molecule type" value="Genomic_DNA"/>
</dbReference>
<dbReference type="PANTHER" id="PTHR33112">
    <property type="entry name" value="DOMAIN PROTEIN, PUTATIVE-RELATED"/>
    <property type="match status" value="1"/>
</dbReference>
<keyword evidence="3" id="KW-1185">Reference proteome</keyword>
<evidence type="ECO:0000313" key="3">
    <source>
        <dbReference type="Proteomes" id="UP000799429"/>
    </source>
</evidence>
<sequence>MQHTACWAPSPILPKRLVEVSCGIPRLVETQGLPYSRYLTLSHCWGAPNNASSLMKTTIGNYDCRRAGIQWEEIPQIFKDAMALTKSIGCRWIWIDSLCIVQDDVNDWKEESVKMAQIYSNSFLNIAATFSSSSSGDYFSPLRFSDKIQGRNKPPPLKFINLDGETNFEKTGLSVRILGPHLVSHMPIVGHNSAIDNFDIAPLLQRAWVFQERLLAPRTLHLSASELVYECNSSVSCQCGEIYHTLFRVKTGVYQHILTQENVKSQFAKFCQGKGYDRKGIFDTWLQIVELYSSLSLTFVSDRAVALAGLASSISEHTKSEYFAGLWTADLPRSLLWATIPEIGTRPERKRISSTAPTWSWMSFYNVEDGTCSVNWNLKVKRGLKQDYRLNLYWPGIFCHCVDGDPFRQPISGLLEMSGAVVNGTVSSEYMAAWGGYIVNMEPPAFRKGLQNWKNRMFWLEDDCLEADGVVHGDPVLCLLLGTDNEKLRYVLVLRAVNRSTVYFKRIGIGKFPPKKSCLFDGVEVREIVII</sequence>